<evidence type="ECO:0000313" key="1">
    <source>
        <dbReference type="EMBL" id="MFD2235367.1"/>
    </source>
</evidence>
<dbReference type="Proteomes" id="UP001597296">
    <property type="component" value="Unassembled WGS sequence"/>
</dbReference>
<gene>
    <name evidence="1" type="ORF">ACFSNB_16300</name>
</gene>
<dbReference type="Pfam" id="PF14384">
    <property type="entry name" value="BrnA_antitoxin"/>
    <property type="match status" value="1"/>
</dbReference>
<dbReference type="RefSeq" id="WP_377318483.1">
    <property type="nucleotide sequence ID" value="NZ_JBHUIY010000044.1"/>
</dbReference>
<sequence length="86" mass="9433">MPTKKTTAETTWVDPDDAPELTAEWFATADLYDGDTLIRKGGRPKAANPKRAVNLRLDADLLEHLRASGPGWQSRVNATLRKACGL</sequence>
<evidence type="ECO:0000313" key="2">
    <source>
        <dbReference type="Proteomes" id="UP001597296"/>
    </source>
</evidence>
<proteinExistence type="predicted"/>
<protein>
    <submittedName>
        <fullName evidence="1">BrnA antitoxin family protein</fullName>
    </submittedName>
</protein>
<reference evidence="2" key="1">
    <citation type="journal article" date="2019" name="Int. J. Syst. Evol. Microbiol.">
        <title>The Global Catalogue of Microorganisms (GCM) 10K type strain sequencing project: providing services to taxonomists for standard genome sequencing and annotation.</title>
        <authorList>
            <consortium name="The Broad Institute Genomics Platform"/>
            <consortium name="The Broad Institute Genome Sequencing Center for Infectious Disease"/>
            <person name="Wu L."/>
            <person name="Ma J."/>
        </authorList>
    </citation>
    <scope>NUCLEOTIDE SEQUENCE [LARGE SCALE GENOMIC DNA]</scope>
    <source>
        <strain evidence="2">KCTC 15012</strain>
    </source>
</reference>
<dbReference type="EMBL" id="JBHUIY010000044">
    <property type="protein sequence ID" value="MFD2235367.1"/>
    <property type="molecule type" value="Genomic_DNA"/>
</dbReference>
<keyword evidence="2" id="KW-1185">Reference proteome</keyword>
<organism evidence="1 2">
    <name type="scientific">Phaeospirillum tilakii</name>
    <dbReference type="NCBI Taxonomy" id="741673"/>
    <lineage>
        <taxon>Bacteria</taxon>
        <taxon>Pseudomonadati</taxon>
        <taxon>Pseudomonadota</taxon>
        <taxon>Alphaproteobacteria</taxon>
        <taxon>Rhodospirillales</taxon>
        <taxon>Rhodospirillaceae</taxon>
        <taxon>Phaeospirillum</taxon>
    </lineage>
</organism>
<accession>A0ABW5CHB4</accession>
<dbReference type="InterPro" id="IPR025528">
    <property type="entry name" value="BrnA_antitoxin"/>
</dbReference>
<name>A0ABW5CHB4_9PROT</name>
<comment type="caution">
    <text evidence="1">The sequence shown here is derived from an EMBL/GenBank/DDBJ whole genome shotgun (WGS) entry which is preliminary data.</text>
</comment>